<dbReference type="NCBIfam" id="TIGR02595">
    <property type="entry name" value="PEP_CTERM"/>
    <property type="match status" value="1"/>
</dbReference>
<keyword evidence="1" id="KW-0812">Transmembrane</keyword>
<organism evidence="3 4">
    <name type="scientific">Gemmatimonas aurantiaca</name>
    <dbReference type="NCBI Taxonomy" id="173480"/>
    <lineage>
        <taxon>Bacteria</taxon>
        <taxon>Pseudomonadati</taxon>
        <taxon>Gemmatimonadota</taxon>
        <taxon>Gemmatimonadia</taxon>
        <taxon>Gemmatimonadales</taxon>
        <taxon>Gemmatimonadaceae</taxon>
        <taxon>Gemmatimonas</taxon>
    </lineage>
</organism>
<dbReference type="InterPro" id="IPR013424">
    <property type="entry name" value="Ice-binding_C"/>
</dbReference>
<evidence type="ECO:0000313" key="4">
    <source>
        <dbReference type="Proteomes" id="UP000264071"/>
    </source>
</evidence>
<feature type="transmembrane region" description="Helical" evidence="1">
    <location>
        <begin position="213"/>
        <end position="230"/>
    </location>
</feature>
<dbReference type="Pfam" id="PF07589">
    <property type="entry name" value="PEP-CTERM"/>
    <property type="match status" value="1"/>
</dbReference>
<keyword evidence="1" id="KW-0472">Membrane</keyword>
<dbReference type="EMBL" id="DPIY01000010">
    <property type="protein sequence ID" value="HCT57660.1"/>
    <property type="molecule type" value="Genomic_DNA"/>
</dbReference>
<keyword evidence="1" id="KW-1133">Transmembrane helix</keyword>
<sequence length="236" mass="25006">MRLRAHPDSHFTEHSTMRFSTITTLFTAAALVAAPAVAEAQFTVYTTFADFLSATSNVGTDSFDDLDAYGSYAGPLTRQAGTHNYTVSTNLPGFYIPDNAGDRWLSTNDFAHAITFSGFGSSVRGIGGYFFGTDVDGAPYQLTGLVLTATGKSGASYQTIVDGSMSFFGVVADEEILSFTVAAQEQLNANGPFMWPTANDVVIGNAATVVPEPSSFVLMLVGAAGLAFVVQRRRTT</sequence>
<dbReference type="Proteomes" id="UP000264071">
    <property type="component" value="Unassembled WGS sequence"/>
</dbReference>
<protein>
    <submittedName>
        <fullName evidence="3">PEP-CTERM sorting domain-containing protein</fullName>
    </submittedName>
</protein>
<name>A0A3D4V957_9BACT</name>
<evidence type="ECO:0000313" key="3">
    <source>
        <dbReference type="EMBL" id="HCT57660.1"/>
    </source>
</evidence>
<feature type="domain" description="Ice-binding protein C-terminal" evidence="2">
    <location>
        <begin position="210"/>
        <end position="233"/>
    </location>
</feature>
<comment type="caution">
    <text evidence="3">The sequence shown here is derived from an EMBL/GenBank/DDBJ whole genome shotgun (WGS) entry which is preliminary data.</text>
</comment>
<evidence type="ECO:0000256" key="1">
    <source>
        <dbReference type="SAM" id="Phobius"/>
    </source>
</evidence>
<reference evidence="3 4" key="1">
    <citation type="journal article" date="2018" name="Nat. Biotechnol.">
        <title>A standardized bacterial taxonomy based on genome phylogeny substantially revises the tree of life.</title>
        <authorList>
            <person name="Parks D.H."/>
            <person name="Chuvochina M."/>
            <person name="Waite D.W."/>
            <person name="Rinke C."/>
            <person name="Skarshewski A."/>
            <person name="Chaumeil P.A."/>
            <person name="Hugenholtz P."/>
        </authorList>
    </citation>
    <scope>NUCLEOTIDE SEQUENCE [LARGE SCALE GENOMIC DNA]</scope>
    <source>
        <strain evidence="3">UBA8844</strain>
    </source>
</reference>
<gene>
    <name evidence="3" type="ORF">DGD08_10715</name>
</gene>
<evidence type="ECO:0000259" key="2">
    <source>
        <dbReference type="Pfam" id="PF07589"/>
    </source>
</evidence>
<accession>A0A3D4V957</accession>
<proteinExistence type="predicted"/>
<dbReference type="AlphaFoldDB" id="A0A3D4V957"/>